<dbReference type="InterPro" id="IPR008965">
    <property type="entry name" value="CBM2/CBM3_carb-bd_dom_sf"/>
</dbReference>
<feature type="transmembrane region" description="Helical" evidence="2">
    <location>
        <begin position="390"/>
        <end position="410"/>
    </location>
</feature>
<proteinExistence type="predicted"/>
<keyword evidence="2" id="KW-1133">Transmembrane helix</keyword>
<dbReference type="GO" id="GO:0030246">
    <property type="term" value="F:carbohydrate binding"/>
    <property type="evidence" value="ECO:0007669"/>
    <property type="project" value="InterPro"/>
</dbReference>
<dbReference type="Proteomes" id="UP000177982">
    <property type="component" value="Unassembled WGS sequence"/>
</dbReference>
<keyword evidence="2" id="KW-0812">Transmembrane</keyword>
<dbReference type="AlphaFoldDB" id="A0A1G2L7V6"/>
<feature type="compositionally biased region" description="Low complexity" evidence="1">
    <location>
        <begin position="187"/>
        <end position="201"/>
    </location>
</feature>
<dbReference type="CDD" id="cd08547">
    <property type="entry name" value="Type_II_cohesin"/>
    <property type="match status" value="1"/>
</dbReference>
<feature type="signal peptide" evidence="3">
    <location>
        <begin position="1"/>
        <end position="27"/>
    </location>
</feature>
<reference evidence="5 6" key="1">
    <citation type="journal article" date="2016" name="Nat. Commun.">
        <title>Thousands of microbial genomes shed light on interconnected biogeochemical processes in an aquifer system.</title>
        <authorList>
            <person name="Anantharaman K."/>
            <person name="Brown C.T."/>
            <person name="Hug L.A."/>
            <person name="Sharon I."/>
            <person name="Castelle C.J."/>
            <person name="Probst A.J."/>
            <person name="Thomas B.C."/>
            <person name="Singh A."/>
            <person name="Wilkins M.J."/>
            <person name="Karaoz U."/>
            <person name="Brodie E.L."/>
            <person name="Williams K.H."/>
            <person name="Hubbard S.S."/>
            <person name="Banfield J.F."/>
        </authorList>
    </citation>
    <scope>NUCLEOTIDE SEQUENCE [LARGE SCALE GENOMIC DNA]</scope>
</reference>
<dbReference type="Pfam" id="PF00963">
    <property type="entry name" value="Cohesin"/>
    <property type="match status" value="1"/>
</dbReference>
<evidence type="ECO:0000256" key="3">
    <source>
        <dbReference type="SAM" id="SignalP"/>
    </source>
</evidence>
<evidence type="ECO:0000259" key="4">
    <source>
        <dbReference type="Pfam" id="PF00963"/>
    </source>
</evidence>
<keyword evidence="3" id="KW-0732">Signal</keyword>
<gene>
    <name evidence="5" type="ORF">A2934_00290</name>
</gene>
<evidence type="ECO:0000256" key="1">
    <source>
        <dbReference type="SAM" id="MobiDB-lite"/>
    </source>
</evidence>
<dbReference type="Gene3D" id="2.60.40.680">
    <property type="match status" value="1"/>
</dbReference>
<feature type="chain" id="PRO_5009583513" description="Cohesin domain-containing protein" evidence="3">
    <location>
        <begin position="28"/>
        <end position="511"/>
    </location>
</feature>
<keyword evidence="2" id="KW-0472">Membrane</keyword>
<evidence type="ECO:0000313" key="6">
    <source>
        <dbReference type="Proteomes" id="UP000177982"/>
    </source>
</evidence>
<sequence>MNFYWIKRASRIFFFLVFILAMRQAHTADLSFSPASGSFGTGATFNVNVMVASGGAPGVNAAEGTISFDRTILAVDRVSKDGSIFSLWPVEPSFSNSKGSVSFAGGSPSAYSGSVGRLISITFRALKTGTVTLSFPSASILAADGKGSEVLSQKGTATYTITEGTKTPQPPKEPKTQTPSPVPQPPSLSGKPPVPSVSSPSHPDENLWYQSKTVKFTWTVPPDVTAVSYAFDTARDTVPQKVYEPPAKDVEIKSDKDGEWYFHLQFKNSSGWGGIAHRRVLIDSTAPNPMNIVIQDGCTDIPAEPTLLFNTTDDTSEIMYYEIQIGDGDLFRIEPERVHSNPYKMPPQSSGRHPVVIKAVDAAGNITEATTEIIVPERTRVVSGLPWKTAIPAGAVLVLLNVALAGYIILQKKRRAVEIASFMSGVDTIRTRAGDVFQALKMEVRDQLETVDRKPGLSETEENAKEKIDDALKIGSDMLDKETADVKQKFAIKKSTGKKLPRIRIRFWKKS</sequence>
<protein>
    <recommendedName>
        <fullName evidence="4">Cohesin domain-containing protein</fullName>
    </recommendedName>
</protein>
<comment type="caution">
    <text evidence="5">The sequence shown here is derived from an EMBL/GenBank/DDBJ whole genome shotgun (WGS) entry which is preliminary data.</text>
</comment>
<organism evidence="5 6">
    <name type="scientific">Candidatus Sungbacteria bacterium RIFCSPLOWO2_01_FULL_47_10</name>
    <dbReference type="NCBI Taxonomy" id="1802276"/>
    <lineage>
        <taxon>Bacteria</taxon>
        <taxon>Candidatus Sungiibacteriota</taxon>
    </lineage>
</organism>
<accession>A0A1G2L7V6</accession>
<dbReference type="EMBL" id="MHQO01000004">
    <property type="protein sequence ID" value="OHA07748.1"/>
    <property type="molecule type" value="Genomic_DNA"/>
</dbReference>
<evidence type="ECO:0000313" key="5">
    <source>
        <dbReference type="EMBL" id="OHA07748.1"/>
    </source>
</evidence>
<feature type="domain" description="Cohesin" evidence="4">
    <location>
        <begin position="41"/>
        <end position="148"/>
    </location>
</feature>
<evidence type="ECO:0000256" key="2">
    <source>
        <dbReference type="SAM" id="Phobius"/>
    </source>
</evidence>
<dbReference type="SUPFAM" id="SSF49384">
    <property type="entry name" value="Carbohydrate-binding domain"/>
    <property type="match status" value="1"/>
</dbReference>
<name>A0A1G2L7V6_9BACT</name>
<feature type="region of interest" description="Disordered" evidence="1">
    <location>
        <begin position="159"/>
        <end position="204"/>
    </location>
</feature>
<dbReference type="GO" id="GO:0000272">
    <property type="term" value="P:polysaccharide catabolic process"/>
    <property type="evidence" value="ECO:0007669"/>
    <property type="project" value="InterPro"/>
</dbReference>
<dbReference type="InterPro" id="IPR002102">
    <property type="entry name" value="Cohesin_dom"/>
</dbReference>